<feature type="domain" description="Arb2" evidence="2">
    <location>
        <begin position="71"/>
        <end position="267"/>
    </location>
</feature>
<reference evidence="3" key="1">
    <citation type="submission" date="2023-02" db="EMBL/GenBank/DDBJ databases">
        <authorList>
            <person name="Palmer J.M."/>
        </authorList>
    </citation>
    <scope>NUCLEOTIDE SEQUENCE</scope>
    <source>
        <strain evidence="3">FW57</strain>
    </source>
</reference>
<dbReference type="AlphaFoldDB" id="A0AAD4F2B4"/>
<dbReference type="PANTHER" id="PTHR21357">
    <property type="entry name" value="FAM172 FAMILY PROTEIN HOMOLOG CG10038"/>
    <property type="match status" value="1"/>
</dbReference>
<dbReference type="InterPro" id="IPR048263">
    <property type="entry name" value="Arb2"/>
</dbReference>
<dbReference type="EMBL" id="JAHCVI010000001">
    <property type="protein sequence ID" value="KAG7291867.1"/>
    <property type="molecule type" value="Genomic_DNA"/>
</dbReference>
<feature type="region of interest" description="Disordered" evidence="1">
    <location>
        <begin position="104"/>
        <end position="134"/>
    </location>
</feature>
<dbReference type="GO" id="GO:0005634">
    <property type="term" value="C:nucleus"/>
    <property type="evidence" value="ECO:0007669"/>
    <property type="project" value="TreeGrafter"/>
</dbReference>
<name>A0AAD4F2B4_9PEZI</name>
<dbReference type="PANTHER" id="PTHR21357:SF4">
    <property type="entry name" value="FAM172 FAMILY PROTEIN HOMOLOG CG10038"/>
    <property type="match status" value="1"/>
</dbReference>
<feature type="compositionally biased region" description="Polar residues" evidence="1">
    <location>
        <begin position="422"/>
        <end position="434"/>
    </location>
</feature>
<dbReference type="Pfam" id="PF22749">
    <property type="entry name" value="Arb2"/>
    <property type="match status" value="2"/>
</dbReference>
<organism evidence="3 4">
    <name type="scientific">Staphylotrichum longicolle</name>
    <dbReference type="NCBI Taxonomy" id="669026"/>
    <lineage>
        <taxon>Eukaryota</taxon>
        <taxon>Fungi</taxon>
        <taxon>Dikarya</taxon>
        <taxon>Ascomycota</taxon>
        <taxon>Pezizomycotina</taxon>
        <taxon>Sordariomycetes</taxon>
        <taxon>Sordariomycetidae</taxon>
        <taxon>Sordariales</taxon>
        <taxon>Chaetomiaceae</taxon>
        <taxon>Staphylotrichum</taxon>
    </lineage>
</organism>
<feature type="compositionally biased region" description="Basic and acidic residues" evidence="1">
    <location>
        <begin position="454"/>
        <end position="465"/>
    </location>
</feature>
<comment type="caution">
    <text evidence="3">The sequence shown here is derived from an EMBL/GenBank/DDBJ whole genome shotgun (WGS) entry which is preliminary data.</text>
</comment>
<evidence type="ECO:0000259" key="2">
    <source>
        <dbReference type="Pfam" id="PF22749"/>
    </source>
</evidence>
<sequence length="515" mass="56627">MFRRRWSGLPADPIFAPDLQELGYFINDVDEIRSIEDSDYYFKFFLTKNDRWNERQRFAFNAARPHPPLRDIAAKSRVVLLFGESCQSLGVLAHRVIGGHGGVTRGRCSASSTAWAPSRARPRTRRRRGRAGERRRAVVVARGRARADARRGGIGCRWRAVHFGRYHDPKVNEVPGHQTVAEHVKGVFEAVVLGGGLVGAGAKVDVVVVGDTADEVKEYLDDKEVWEKVGGRLGCLVVMGGVYNSKRFKCEGFKKFMEEVCRLVIFSNPFLRILTQIQRGRAYLIHHTPLDNPVAGPRGNPGIMGFTSYGCPVYSAGEARVTETMLIDAQPAVLKWIQQAALKGEAYKNEVVEVFGDEGGVKSEEIDSPWGAPEADAAQDHETAQKVDAKVGDALLERKDGEAQVPEKVGNAKGDEVEACGQTVQVAENGTPKDSPSKGDGDKPGCSPIDEANDEPKNKQTGDLKKIEELKAELEGLEKEEEELRASMEDLLVQETKARADVKDLVAEVEDPRGA</sequence>
<feature type="compositionally biased region" description="Basic residues" evidence="1">
    <location>
        <begin position="120"/>
        <end position="129"/>
    </location>
</feature>
<keyword evidence="4" id="KW-1185">Reference proteome</keyword>
<feature type="compositionally biased region" description="Basic and acidic residues" evidence="1">
    <location>
        <begin position="378"/>
        <end position="402"/>
    </location>
</feature>
<dbReference type="Proteomes" id="UP001197093">
    <property type="component" value="Unassembled WGS sequence"/>
</dbReference>
<dbReference type="GO" id="GO:0035197">
    <property type="term" value="F:siRNA binding"/>
    <property type="evidence" value="ECO:0007669"/>
    <property type="project" value="TreeGrafter"/>
</dbReference>
<gene>
    <name evidence="3" type="ORF">NEMBOFW57_001889</name>
</gene>
<evidence type="ECO:0000313" key="3">
    <source>
        <dbReference type="EMBL" id="KAG7291867.1"/>
    </source>
</evidence>
<feature type="region of interest" description="Disordered" evidence="1">
    <location>
        <begin position="362"/>
        <end position="465"/>
    </location>
</feature>
<feature type="domain" description="Arb2" evidence="2">
    <location>
        <begin position="15"/>
        <end position="62"/>
    </location>
</feature>
<evidence type="ECO:0000313" key="4">
    <source>
        <dbReference type="Proteomes" id="UP001197093"/>
    </source>
</evidence>
<evidence type="ECO:0000256" key="1">
    <source>
        <dbReference type="SAM" id="MobiDB-lite"/>
    </source>
</evidence>
<accession>A0AAD4F2B4</accession>
<dbReference type="GO" id="GO:0031048">
    <property type="term" value="P:regulatory ncRNA-mediated heterochromatin formation"/>
    <property type="evidence" value="ECO:0007669"/>
    <property type="project" value="TreeGrafter"/>
</dbReference>
<protein>
    <recommendedName>
        <fullName evidence="2">Arb2 domain-containing protein</fullName>
    </recommendedName>
</protein>
<proteinExistence type="predicted"/>
<dbReference type="InterPro" id="IPR053858">
    <property type="entry name" value="Arb2_dom"/>
</dbReference>